<sequence>MVAWLWGLAKSLPGQIQPGCCYLCQLPLAVAEVHFCAVCLADLPRLPPQSIRHWAPADERTDACRYWFCALPWHSSATYLIQQFKFSRQPELAQVLAPLLAAHVTRCYQHHQQPLPDYIVAMPQTASRWRNRGYNQAGLLAANLASLLPVSYWPGMLRRLQHQSEQHKSSAQQRWQNLETGVHCTVQLQGETIAVVDDVLTTGASVTAVATALRRRGAAKVDAWTFAYTLPPQRD</sequence>
<dbReference type="Pfam" id="PF00156">
    <property type="entry name" value="Pribosyltran"/>
    <property type="match status" value="1"/>
</dbReference>
<dbReference type="InterPro" id="IPR000836">
    <property type="entry name" value="PRTase_dom"/>
</dbReference>
<dbReference type="PANTHER" id="PTHR47505:SF1">
    <property type="entry name" value="DNA UTILIZATION PROTEIN YHGH"/>
    <property type="match status" value="1"/>
</dbReference>
<dbReference type="Proteomes" id="UP000194450">
    <property type="component" value="Unassembled WGS sequence"/>
</dbReference>
<evidence type="ECO:0000313" key="3">
    <source>
        <dbReference type="EMBL" id="SMQ59656.1"/>
    </source>
</evidence>
<proteinExistence type="inferred from homology"/>
<comment type="similarity">
    <text evidence="1">Belongs to the ComF/GntX family.</text>
</comment>
<protein>
    <submittedName>
        <fullName evidence="3">ComF family protein</fullName>
    </submittedName>
</protein>
<reference evidence="4" key="1">
    <citation type="submission" date="2017-04" db="EMBL/GenBank/DDBJ databases">
        <authorList>
            <person name="Varghese N."/>
            <person name="Submissions S."/>
        </authorList>
    </citation>
    <scope>NUCLEOTIDE SEQUENCE [LARGE SCALE GENOMIC DNA]</scope>
</reference>
<keyword evidence="4" id="KW-1185">Reference proteome</keyword>
<dbReference type="SUPFAM" id="SSF53271">
    <property type="entry name" value="PRTase-like"/>
    <property type="match status" value="1"/>
</dbReference>
<dbReference type="EMBL" id="FXWH01000001">
    <property type="protein sequence ID" value="SMQ59656.1"/>
    <property type="molecule type" value="Genomic_DNA"/>
</dbReference>
<dbReference type="OrthoDB" id="9793412at2"/>
<dbReference type="InterPro" id="IPR051910">
    <property type="entry name" value="ComF/GntX_DNA_util-trans"/>
</dbReference>
<dbReference type="CDD" id="cd06223">
    <property type="entry name" value="PRTases_typeI"/>
    <property type="match status" value="1"/>
</dbReference>
<dbReference type="Gene3D" id="3.40.50.2020">
    <property type="match status" value="1"/>
</dbReference>
<evidence type="ECO:0000313" key="4">
    <source>
        <dbReference type="Proteomes" id="UP000194450"/>
    </source>
</evidence>
<name>A0A1Y6EAV3_9GAMM</name>
<dbReference type="RefSeq" id="WP_086433489.1">
    <property type="nucleotide sequence ID" value="NZ_FXWH01000001.1"/>
</dbReference>
<organism evidence="3 4">
    <name type="scientific">Pseudidiomarina planktonica</name>
    <dbReference type="NCBI Taxonomy" id="1323738"/>
    <lineage>
        <taxon>Bacteria</taxon>
        <taxon>Pseudomonadati</taxon>
        <taxon>Pseudomonadota</taxon>
        <taxon>Gammaproteobacteria</taxon>
        <taxon>Alteromonadales</taxon>
        <taxon>Idiomarinaceae</taxon>
        <taxon>Pseudidiomarina</taxon>
    </lineage>
</organism>
<gene>
    <name evidence="3" type="ORF">SAMN06297229_0297</name>
</gene>
<evidence type="ECO:0000259" key="2">
    <source>
        <dbReference type="Pfam" id="PF00156"/>
    </source>
</evidence>
<feature type="domain" description="Phosphoribosyltransferase" evidence="2">
    <location>
        <begin position="157"/>
        <end position="227"/>
    </location>
</feature>
<accession>A0A1Y6EAV3</accession>
<evidence type="ECO:0000256" key="1">
    <source>
        <dbReference type="ARBA" id="ARBA00008007"/>
    </source>
</evidence>
<dbReference type="PANTHER" id="PTHR47505">
    <property type="entry name" value="DNA UTILIZATION PROTEIN YHGH"/>
    <property type="match status" value="1"/>
</dbReference>
<dbReference type="InterPro" id="IPR029057">
    <property type="entry name" value="PRTase-like"/>
</dbReference>
<dbReference type="AlphaFoldDB" id="A0A1Y6EAV3"/>